<keyword evidence="2 5" id="KW-0238">DNA-binding</keyword>
<dbReference type="PANTHER" id="PTHR48111">
    <property type="entry name" value="REGULATOR OF RPOS"/>
    <property type="match status" value="1"/>
</dbReference>
<dbReference type="InterPro" id="IPR016032">
    <property type="entry name" value="Sig_transdc_resp-reg_C-effctor"/>
</dbReference>
<dbReference type="InterPro" id="IPR001789">
    <property type="entry name" value="Sig_transdc_resp-reg_receiver"/>
</dbReference>
<dbReference type="SUPFAM" id="SSF52172">
    <property type="entry name" value="CheY-like"/>
    <property type="match status" value="1"/>
</dbReference>
<evidence type="ECO:0000256" key="4">
    <source>
        <dbReference type="PROSITE-ProRule" id="PRU00169"/>
    </source>
</evidence>
<evidence type="ECO:0000256" key="2">
    <source>
        <dbReference type="ARBA" id="ARBA00023125"/>
    </source>
</evidence>
<dbReference type="SUPFAM" id="SSF46894">
    <property type="entry name" value="C-terminal effector domain of the bipartite response regulators"/>
    <property type="match status" value="1"/>
</dbReference>
<gene>
    <name evidence="8" type="ORF">ABB34_09455</name>
</gene>
<dbReference type="PROSITE" id="PS50110">
    <property type="entry name" value="RESPONSE_REGULATORY"/>
    <property type="match status" value="1"/>
</dbReference>
<keyword evidence="1" id="KW-0805">Transcription regulation</keyword>
<dbReference type="PATRIC" id="fig|659018.3.peg.1913"/>
<keyword evidence="4" id="KW-0597">Phosphoprotein</keyword>
<dbReference type="CDD" id="cd00156">
    <property type="entry name" value="REC"/>
    <property type="match status" value="1"/>
</dbReference>
<keyword evidence="3" id="KW-0804">Transcription</keyword>
<reference evidence="8 9" key="1">
    <citation type="submission" date="2015-05" db="EMBL/GenBank/DDBJ databases">
        <title>Genome sequencing and analysis of members of genus Stenotrophomonas.</title>
        <authorList>
            <person name="Patil P.P."/>
            <person name="Midha S."/>
            <person name="Patil P.B."/>
        </authorList>
    </citation>
    <scope>NUCLEOTIDE SEQUENCE [LARGE SCALE GENOMIC DNA]</scope>
    <source>
        <strain evidence="8 9">JCM 16244</strain>
    </source>
</reference>
<evidence type="ECO:0000259" key="6">
    <source>
        <dbReference type="PROSITE" id="PS50110"/>
    </source>
</evidence>
<dbReference type="Pfam" id="PF00486">
    <property type="entry name" value="Trans_reg_C"/>
    <property type="match status" value="1"/>
</dbReference>
<dbReference type="STRING" id="659018.ABB34_09455"/>
<dbReference type="OrthoDB" id="6117814at2"/>
<dbReference type="GO" id="GO:0000976">
    <property type="term" value="F:transcription cis-regulatory region binding"/>
    <property type="evidence" value="ECO:0007669"/>
    <property type="project" value="TreeGrafter"/>
</dbReference>
<sequence length="250" mass="27126">MKREAPPAGGQPWLEGVRIWVVEDDQAWRTLVLEELERHGASVRGIGSVEALYRELAVDRCDILILDIILPGEDGLSAASHLRRIGDMGIVLVSGRCGAADIARGLAAGADLYLGKPLELPVLVASLHSLYRRLSTRIGGGDAIAEPATEATQDWRLSANGWDLHAPNGCTLTLTAPERTLLRELFAAHGTPVSRTRLIAALTPTPQDFDPHRLEVLMHRLRSRVRAATGLPLPARALRNMGYLLVPGRS</sequence>
<organism evidence="8 9">
    <name type="scientific">Stenotrophomonas daejeonensis</name>
    <dbReference type="NCBI Taxonomy" id="659018"/>
    <lineage>
        <taxon>Bacteria</taxon>
        <taxon>Pseudomonadati</taxon>
        <taxon>Pseudomonadota</taxon>
        <taxon>Gammaproteobacteria</taxon>
        <taxon>Lysobacterales</taxon>
        <taxon>Lysobacteraceae</taxon>
        <taxon>Stenotrophomonas</taxon>
    </lineage>
</organism>
<evidence type="ECO:0000259" key="7">
    <source>
        <dbReference type="PROSITE" id="PS51755"/>
    </source>
</evidence>
<dbReference type="InterPro" id="IPR039420">
    <property type="entry name" value="WalR-like"/>
</dbReference>
<dbReference type="Gene3D" id="1.10.10.10">
    <property type="entry name" value="Winged helix-like DNA-binding domain superfamily/Winged helix DNA-binding domain"/>
    <property type="match status" value="1"/>
</dbReference>
<comment type="caution">
    <text evidence="8">The sequence shown here is derived from an EMBL/GenBank/DDBJ whole genome shotgun (WGS) entry which is preliminary data.</text>
</comment>
<dbReference type="PROSITE" id="PS51755">
    <property type="entry name" value="OMPR_PHOB"/>
    <property type="match status" value="1"/>
</dbReference>
<evidence type="ECO:0000256" key="5">
    <source>
        <dbReference type="PROSITE-ProRule" id="PRU01091"/>
    </source>
</evidence>
<dbReference type="InterPro" id="IPR001867">
    <property type="entry name" value="OmpR/PhoB-type_DNA-bd"/>
</dbReference>
<feature type="domain" description="Response regulatory" evidence="6">
    <location>
        <begin position="18"/>
        <end position="131"/>
    </location>
</feature>
<dbReference type="InterPro" id="IPR011006">
    <property type="entry name" value="CheY-like_superfamily"/>
</dbReference>
<feature type="modified residue" description="4-aspartylphosphate" evidence="4">
    <location>
        <position position="67"/>
    </location>
</feature>
<dbReference type="Pfam" id="PF00072">
    <property type="entry name" value="Response_reg"/>
    <property type="match status" value="1"/>
</dbReference>
<dbReference type="SMART" id="SM00862">
    <property type="entry name" value="Trans_reg_C"/>
    <property type="match status" value="1"/>
</dbReference>
<feature type="domain" description="OmpR/PhoB-type" evidence="7">
    <location>
        <begin position="147"/>
        <end position="247"/>
    </location>
</feature>
<protein>
    <submittedName>
        <fullName evidence="8">Uncharacterized protein</fullName>
    </submittedName>
</protein>
<dbReference type="InterPro" id="IPR036388">
    <property type="entry name" value="WH-like_DNA-bd_sf"/>
</dbReference>
<dbReference type="Gene3D" id="3.40.50.2300">
    <property type="match status" value="1"/>
</dbReference>
<dbReference type="SMART" id="SM00448">
    <property type="entry name" value="REC"/>
    <property type="match status" value="1"/>
</dbReference>
<dbReference type="GO" id="GO:0032993">
    <property type="term" value="C:protein-DNA complex"/>
    <property type="evidence" value="ECO:0007669"/>
    <property type="project" value="TreeGrafter"/>
</dbReference>
<evidence type="ECO:0000313" key="8">
    <source>
        <dbReference type="EMBL" id="KRG84342.1"/>
    </source>
</evidence>
<proteinExistence type="predicted"/>
<feature type="DNA-binding region" description="OmpR/PhoB-type" evidence="5">
    <location>
        <begin position="147"/>
        <end position="247"/>
    </location>
</feature>
<dbReference type="GO" id="GO:0005829">
    <property type="term" value="C:cytosol"/>
    <property type="evidence" value="ECO:0007669"/>
    <property type="project" value="TreeGrafter"/>
</dbReference>
<dbReference type="GO" id="GO:0000156">
    <property type="term" value="F:phosphorelay response regulator activity"/>
    <property type="evidence" value="ECO:0007669"/>
    <property type="project" value="TreeGrafter"/>
</dbReference>
<name>A0A0R0DS31_9GAMM</name>
<dbReference type="EMBL" id="LDJP01000055">
    <property type="protein sequence ID" value="KRG84342.1"/>
    <property type="molecule type" value="Genomic_DNA"/>
</dbReference>
<evidence type="ECO:0000256" key="3">
    <source>
        <dbReference type="ARBA" id="ARBA00023163"/>
    </source>
</evidence>
<evidence type="ECO:0000313" key="9">
    <source>
        <dbReference type="Proteomes" id="UP000050940"/>
    </source>
</evidence>
<evidence type="ECO:0000256" key="1">
    <source>
        <dbReference type="ARBA" id="ARBA00023015"/>
    </source>
</evidence>
<accession>A0A0R0DS31</accession>
<dbReference type="RefSeq" id="WP_057641070.1">
    <property type="nucleotide sequence ID" value="NZ_LDJP01000055.1"/>
</dbReference>
<keyword evidence="9" id="KW-1185">Reference proteome</keyword>
<dbReference type="Proteomes" id="UP000050940">
    <property type="component" value="Unassembled WGS sequence"/>
</dbReference>
<dbReference type="PANTHER" id="PTHR48111:SF67">
    <property type="entry name" value="TRANSCRIPTIONAL REGULATORY PROTEIN TCTD"/>
    <property type="match status" value="1"/>
</dbReference>
<dbReference type="GO" id="GO:0006355">
    <property type="term" value="P:regulation of DNA-templated transcription"/>
    <property type="evidence" value="ECO:0007669"/>
    <property type="project" value="InterPro"/>
</dbReference>
<dbReference type="AlphaFoldDB" id="A0A0R0DS31"/>